<name>A0A653ACP6_9BACT</name>
<feature type="domain" description="SGNH hydrolase-type esterase" evidence="1">
    <location>
        <begin position="42"/>
        <end position="203"/>
    </location>
</feature>
<evidence type="ECO:0000259" key="1">
    <source>
        <dbReference type="Pfam" id="PF13472"/>
    </source>
</evidence>
<organism evidence="2">
    <name type="scientific">uncultured Paludibacter sp</name>
    <dbReference type="NCBI Taxonomy" id="497635"/>
    <lineage>
        <taxon>Bacteria</taxon>
        <taxon>Pseudomonadati</taxon>
        <taxon>Bacteroidota</taxon>
        <taxon>Bacteroidia</taxon>
        <taxon>Bacteroidales</taxon>
        <taxon>Paludibacteraceae</taxon>
        <taxon>Paludibacter</taxon>
        <taxon>environmental samples</taxon>
    </lineage>
</organism>
<protein>
    <submittedName>
        <fullName evidence="2">Lipolytic protein G-D-S-L family</fullName>
    </submittedName>
</protein>
<dbReference type="EMBL" id="UPXZ01000025">
    <property type="protein sequence ID" value="VBB45842.1"/>
    <property type="molecule type" value="Genomic_DNA"/>
</dbReference>
<dbReference type="InterPro" id="IPR036514">
    <property type="entry name" value="SGNH_hydro_sf"/>
</dbReference>
<dbReference type="InterPro" id="IPR051532">
    <property type="entry name" value="Ester_Hydrolysis_Enzymes"/>
</dbReference>
<reference evidence="2" key="1">
    <citation type="submission" date="2018-07" db="EMBL/GenBank/DDBJ databases">
        <authorList>
            <consortium name="Genoscope - CEA"/>
            <person name="William W."/>
        </authorList>
    </citation>
    <scope>NUCLEOTIDE SEQUENCE</scope>
    <source>
        <strain evidence="2">IK1</strain>
    </source>
</reference>
<accession>A0A653ACP6</accession>
<dbReference type="CDD" id="cd04501">
    <property type="entry name" value="SGNH_hydrolase_like_4"/>
    <property type="match status" value="1"/>
</dbReference>
<dbReference type="Gene3D" id="3.40.50.1110">
    <property type="entry name" value="SGNH hydrolase"/>
    <property type="match status" value="1"/>
</dbReference>
<dbReference type="GO" id="GO:0004622">
    <property type="term" value="F:phosphatidylcholine lysophospholipase activity"/>
    <property type="evidence" value="ECO:0007669"/>
    <property type="project" value="TreeGrafter"/>
</dbReference>
<dbReference type="AlphaFoldDB" id="A0A653ACP6"/>
<dbReference type="Pfam" id="PF13472">
    <property type="entry name" value="Lipase_GDSL_2"/>
    <property type="match status" value="1"/>
</dbReference>
<proteinExistence type="predicted"/>
<dbReference type="PANTHER" id="PTHR30383:SF5">
    <property type="entry name" value="SGNH HYDROLASE-TYPE ESTERASE DOMAIN-CONTAINING PROTEIN"/>
    <property type="match status" value="1"/>
</dbReference>
<dbReference type="InterPro" id="IPR013830">
    <property type="entry name" value="SGNH_hydro"/>
</dbReference>
<dbReference type="PANTHER" id="PTHR30383">
    <property type="entry name" value="THIOESTERASE 1/PROTEASE 1/LYSOPHOSPHOLIPASE L1"/>
    <property type="match status" value="1"/>
</dbReference>
<gene>
    <name evidence="2" type="ORF">TRIP_D310237</name>
</gene>
<sequence>MLMISFGGSLEAEAQDWANLQRYQHENDSVMLLTAPKDRVVFMGNSITQGWKETHPEFFSQNPYLDRGISGQTTPQMLVRFRQDVISLKPKVVVILAGTNDIAGNTGPSTLEMIMDNIASMAELAKSNGIQPVLCSVLPAYDYSWKKGMEPNIKIPKLNEMIKTYAKKMKFTYVDYFTPMAEPNNAMKADLTYDGVHCTSKGYFIMESIIVPAIQKALKKKK</sequence>
<evidence type="ECO:0000313" key="2">
    <source>
        <dbReference type="EMBL" id="VBB45842.1"/>
    </source>
</evidence>
<dbReference type="SUPFAM" id="SSF52266">
    <property type="entry name" value="SGNH hydrolase"/>
    <property type="match status" value="1"/>
</dbReference>